<keyword evidence="7 8" id="KW-0472">Membrane</keyword>
<dbReference type="PANTHER" id="PTHR11785:SF528">
    <property type="entry name" value="AMINO ACID TRANSPORTER PROTEIN JHI-21"/>
    <property type="match status" value="1"/>
</dbReference>
<reference evidence="9" key="2">
    <citation type="submission" date="2009-03" db="EMBL/GenBank/DDBJ databases">
        <authorList>
            <person name="Gang L."/>
        </authorList>
    </citation>
    <scope>NUCLEOTIDE SEQUENCE</scope>
    <source>
        <strain evidence="9">Anhui</strain>
    </source>
</reference>
<feature type="transmembrane region" description="Helical" evidence="8">
    <location>
        <begin position="26"/>
        <end position="48"/>
    </location>
</feature>
<proteinExistence type="evidence at transcript level"/>
<organism evidence="9">
    <name type="scientific">Schistosoma japonicum</name>
    <name type="common">Blood fluke</name>
    <dbReference type="NCBI Taxonomy" id="6182"/>
    <lineage>
        <taxon>Eukaryota</taxon>
        <taxon>Metazoa</taxon>
        <taxon>Spiralia</taxon>
        <taxon>Lophotrochozoa</taxon>
        <taxon>Platyhelminthes</taxon>
        <taxon>Trematoda</taxon>
        <taxon>Digenea</taxon>
        <taxon>Strigeidida</taxon>
        <taxon>Schistosomatoidea</taxon>
        <taxon>Schistosomatidae</taxon>
        <taxon>Schistosoma</taxon>
    </lineage>
</organism>
<dbReference type="PIRSF" id="PIRSF006060">
    <property type="entry name" value="AA_transporter"/>
    <property type="match status" value="1"/>
</dbReference>
<keyword evidence="4" id="KW-1003">Cell membrane</keyword>
<dbReference type="GO" id="GO:0015179">
    <property type="term" value="F:L-amino acid transmembrane transporter activity"/>
    <property type="evidence" value="ECO:0007669"/>
    <property type="project" value="TreeGrafter"/>
</dbReference>
<feature type="transmembrane region" description="Helical" evidence="8">
    <location>
        <begin position="216"/>
        <end position="233"/>
    </location>
</feature>
<feature type="transmembrane region" description="Helical" evidence="8">
    <location>
        <begin position="146"/>
        <end position="164"/>
    </location>
</feature>
<reference evidence="9" key="1">
    <citation type="journal article" date="2009" name="Nature">
        <title>The Schistosoma japonicum genome reveals features of host-parasite interplay.</title>
        <authorList>
            <person name="Liu F."/>
            <person name="Zhou Y."/>
            <person name="Wang Z.Q."/>
            <person name="Lu G."/>
            <person name="Zheng H."/>
            <person name="Brindley P.J."/>
            <person name="McManus D.P."/>
            <person name="Blair D."/>
            <person name="Zhang Q.H."/>
            <person name="Zhong Y."/>
            <person name="Wang S."/>
            <person name="Han Z.G."/>
            <person name="Chen Z."/>
        </authorList>
    </citation>
    <scope>NUCLEOTIDE SEQUENCE</scope>
    <source>
        <strain evidence="9">Anhui</strain>
    </source>
</reference>
<dbReference type="Gene3D" id="1.20.1740.10">
    <property type="entry name" value="Amino acid/polyamine transporter I"/>
    <property type="match status" value="1"/>
</dbReference>
<comment type="subcellular location">
    <subcellularLocation>
        <location evidence="1">Cell membrane</location>
        <topology evidence="1">Multi-pass membrane protein</topology>
    </subcellularLocation>
</comment>
<evidence type="ECO:0000256" key="2">
    <source>
        <dbReference type="ARBA" id="ARBA00007040"/>
    </source>
</evidence>
<evidence type="ECO:0000256" key="7">
    <source>
        <dbReference type="ARBA" id="ARBA00023136"/>
    </source>
</evidence>
<feature type="transmembrane region" description="Helical" evidence="8">
    <location>
        <begin position="406"/>
        <end position="428"/>
    </location>
</feature>
<protein>
    <submittedName>
        <fullName evidence="9">Large neutral amino acids transporter small subunit 2</fullName>
    </submittedName>
</protein>
<evidence type="ECO:0000256" key="4">
    <source>
        <dbReference type="ARBA" id="ARBA00022475"/>
    </source>
</evidence>
<feature type="transmembrane region" description="Helical" evidence="8">
    <location>
        <begin position="60"/>
        <end position="83"/>
    </location>
</feature>
<feature type="transmembrane region" description="Helical" evidence="8">
    <location>
        <begin position="434"/>
        <end position="454"/>
    </location>
</feature>
<feature type="transmembrane region" description="Helical" evidence="8">
    <location>
        <begin position="372"/>
        <end position="394"/>
    </location>
</feature>
<feature type="transmembrane region" description="Helical" evidence="8">
    <location>
        <begin position="104"/>
        <end position="134"/>
    </location>
</feature>
<dbReference type="GO" id="GO:0005886">
    <property type="term" value="C:plasma membrane"/>
    <property type="evidence" value="ECO:0007669"/>
    <property type="project" value="UniProtKB-SubCell"/>
</dbReference>
<feature type="transmembrane region" description="Helical" evidence="8">
    <location>
        <begin position="347"/>
        <end position="366"/>
    </location>
</feature>
<feature type="transmembrane region" description="Helical" evidence="8">
    <location>
        <begin position="299"/>
        <end position="321"/>
    </location>
</feature>
<keyword evidence="5 8" id="KW-0812">Transmembrane</keyword>
<keyword evidence="6 8" id="KW-1133">Transmembrane helix</keyword>
<evidence type="ECO:0000256" key="3">
    <source>
        <dbReference type="ARBA" id="ARBA00022448"/>
    </source>
</evidence>
<dbReference type="InterPro" id="IPR050598">
    <property type="entry name" value="AminoAcid_Transporter"/>
</dbReference>
<evidence type="ECO:0000256" key="6">
    <source>
        <dbReference type="ARBA" id="ARBA00022989"/>
    </source>
</evidence>
<keyword evidence="3" id="KW-0813">Transport</keyword>
<accession>C7TYX2</accession>
<evidence type="ECO:0000256" key="1">
    <source>
        <dbReference type="ARBA" id="ARBA00004651"/>
    </source>
</evidence>
<dbReference type="FunFam" id="1.20.1740.10:FF:000003">
    <property type="entry name" value="Y+L amino acid transporter 1 isoform X1"/>
    <property type="match status" value="1"/>
</dbReference>
<evidence type="ECO:0000256" key="5">
    <source>
        <dbReference type="ARBA" id="ARBA00022692"/>
    </source>
</evidence>
<comment type="similarity">
    <text evidence="2">Belongs to the amino acid-polyamine-organocation (APC) superfamily. L-type amino acid transporter (LAT) (TC 2.A.3.8) family.</text>
</comment>
<feature type="transmembrane region" description="Helical" evidence="8">
    <location>
        <begin position="254"/>
        <end position="279"/>
    </location>
</feature>
<dbReference type="EMBL" id="FN327074">
    <property type="protein sequence ID" value="CAX82798.1"/>
    <property type="molecule type" value="mRNA"/>
</dbReference>
<name>C7TYX2_SCHJA</name>
<feature type="transmembrane region" description="Helical" evidence="8">
    <location>
        <begin position="176"/>
        <end position="196"/>
    </location>
</feature>
<evidence type="ECO:0000313" key="9">
    <source>
        <dbReference type="EMBL" id="CAX82798.1"/>
    </source>
</evidence>
<dbReference type="PANTHER" id="PTHR11785">
    <property type="entry name" value="AMINO ACID TRANSPORTER"/>
    <property type="match status" value="1"/>
</dbReference>
<sequence>MKKCKTSNNEITDSNVNDKIAMKRQLGLWSGVSITVGSIIGSGVFVTPKGVLKNSEQSPGISIIIWILSGIISLLGSLCYAELGTTITDSGGDYVYIKKAFGNLPAFLQLWVNLIVIRPTTIAITAFGFAYYILYPIYPNCNPPHILILSLSILSITFLTWINVMKVKWATTIQNVFTTAKLLALIGIILSGLYVVCQGKLENFQDFWQPIQPLHPSRLALALYSGLFAYAGWNSLNIVTEELQNPEKNLPRSIYISITLVTIVYVLTNMAYFTVLLPYEIIQSNAVAVTFADRLFGQFSWFMSIFISLSCFGGLNGLLFTSGRLNFVAAREGQLPALLATIHSERLTPIPAILLNCFLSLIMLIIPDLFTLINYMSFVKWLSIAASILAMLHLRHSRPDITRPLRLPLIIPIIFLFVCAFLLILPIFHKPKELLTGMGIVLSGIPIYLIGITWNRKPDVYKQKYNYLTIQCQKLLHVIYAT</sequence>
<dbReference type="InterPro" id="IPR002293">
    <property type="entry name" value="AA/rel_permease1"/>
</dbReference>
<dbReference type="AlphaFoldDB" id="C7TYX2"/>
<dbReference type="Pfam" id="PF13520">
    <property type="entry name" value="AA_permease_2"/>
    <property type="match status" value="1"/>
</dbReference>
<evidence type="ECO:0000256" key="8">
    <source>
        <dbReference type="SAM" id="Phobius"/>
    </source>
</evidence>